<reference evidence="1 2" key="1">
    <citation type="submission" date="2021-07" db="EMBL/GenBank/DDBJ databases">
        <title>Clostridium weizhouense sp. nov., an anaerobic bacterium isolated from activated sludge of Petroleum wastewater.</title>
        <authorList>
            <person name="Li Q."/>
        </authorList>
    </citation>
    <scope>NUCLEOTIDE SEQUENCE [LARGE SCALE GENOMIC DNA]</scope>
    <source>
        <strain evidence="1 2">YB-6</strain>
    </source>
</reference>
<dbReference type="EMBL" id="JAHXPT010000026">
    <property type="protein sequence ID" value="MBW6411929.1"/>
    <property type="molecule type" value="Genomic_DNA"/>
</dbReference>
<accession>A0ABS7ATF5</accession>
<sequence>MGLDKKFQNAMEKGLAPRRQGTSGIIELSKDEIITKGGIEYTYKLKVPTAGGHTRVYGYVNDAGELVFDLLLKK</sequence>
<gene>
    <name evidence="1" type="ORF">KYD98_17770</name>
</gene>
<name>A0ABS7ATF5_9CLOT</name>
<evidence type="ECO:0000313" key="1">
    <source>
        <dbReference type="EMBL" id="MBW6411929.1"/>
    </source>
</evidence>
<dbReference type="RefSeq" id="WP_219781393.1">
    <property type="nucleotide sequence ID" value="NZ_JAHXPT010000026.1"/>
</dbReference>
<protein>
    <submittedName>
        <fullName evidence="1">Uncharacterized protein</fullName>
    </submittedName>
</protein>
<proteinExistence type="predicted"/>
<dbReference type="Proteomes" id="UP001519921">
    <property type="component" value="Unassembled WGS sequence"/>
</dbReference>
<keyword evidence="2" id="KW-1185">Reference proteome</keyword>
<comment type="caution">
    <text evidence="1">The sequence shown here is derived from an EMBL/GenBank/DDBJ whole genome shotgun (WGS) entry which is preliminary data.</text>
</comment>
<organism evidence="1 2">
    <name type="scientific">Clostridium weizhouense</name>
    <dbReference type="NCBI Taxonomy" id="2859781"/>
    <lineage>
        <taxon>Bacteria</taxon>
        <taxon>Bacillati</taxon>
        <taxon>Bacillota</taxon>
        <taxon>Clostridia</taxon>
        <taxon>Eubacteriales</taxon>
        <taxon>Clostridiaceae</taxon>
        <taxon>Clostridium</taxon>
    </lineage>
</organism>
<evidence type="ECO:0000313" key="2">
    <source>
        <dbReference type="Proteomes" id="UP001519921"/>
    </source>
</evidence>